<sequence>MSSGLLPSNSWEIPSSGLMEMGFMSGFVRTSRSWNFLGASRKGAISKTISRGQNLIVMPIKGVVYVKEQDWIVGCEKQNELTINSVNLSTDGSLDDDDSMGSQNLQWAQRKAGEDTVHVIISEEHGWVFVEIYDGFNSLDAPDYLLSNLYSVVHKELKGLLWDDKFESSNLNSSVPSENSNSENGGMSFALNREN</sequence>
<organism evidence="1 2">
    <name type="scientific">Camellia lanceoleosa</name>
    <dbReference type="NCBI Taxonomy" id="1840588"/>
    <lineage>
        <taxon>Eukaryota</taxon>
        <taxon>Viridiplantae</taxon>
        <taxon>Streptophyta</taxon>
        <taxon>Embryophyta</taxon>
        <taxon>Tracheophyta</taxon>
        <taxon>Spermatophyta</taxon>
        <taxon>Magnoliopsida</taxon>
        <taxon>eudicotyledons</taxon>
        <taxon>Gunneridae</taxon>
        <taxon>Pentapetalae</taxon>
        <taxon>asterids</taxon>
        <taxon>Ericales</taxon>
        <taxon>Theaceae</taxon>
        <taxon>Camellia</taxon>
    </lineage>
</organism>
<accession>A0ACC0I4G8</accession>
<gene>
    <name evidence="1" type="ORF">LOK49_LG04G03589</name>
</gene>
<keyword evidence="2" id="KW-1185">Reference proteome</keyword>
<name>A0ACC0I4G8_9ERIC</name>
<proteinExistence type="predicted"/>
<dbReference type="Proteomes" id="UP001060215">
    <property type="component" value="Chromosome 2"/>
</dbReference>
<comment type="caution">
    <text evidence="1">The sequence shown here is derived from an EMBL/GenBank/DDBJ whole genome shotgun (WGS) entry which is preliminary data.</text>
</comment>
<protein>
    <submittedName>
        <fullName evidence="1">Uncharacterized protein</fullName>
    </submittedName>
</protein>
<evidence type="ECO:0000313" key="1">
    <source>
        <dbReference type="EMBL" id="KAI8020284.1"/>
    </source>
</evidence>
<evidence type="ECO:0000313" key="2">
    <source>
        <dbReference type="Proteomes" id="UP001060215"/>
    </source>
</evidence>
<dbReference type="EMBL" id="CM045759">
    <property type="protein sequence ID" value="KAI8020284.1"/>
    <property type="molecule type" value="Genomic_DNA"/>
</dbReference>
<reference evidence="1 2" key="1">
    <citation type="journal article" date="2022" name="Plant J.">
        <title>Chromosome-level genome of Camellia lanceoleosa provides a valuable resource for understanding genome evolution and self-incompatibility.</title>
        <authorList>
            <person name="Gong W."/>
            <person name="Xiao S."/>
            <person name="Wang L."/>
            <person name="Liao Z."/>
            <person name="Chang Y."/>
            <person name="Mo W."/>
            <person name="Hu G."/>
            <person name="Li W."/>
            <person name="Zhao G."/>
            <person name="Zhu H."/>
            <person name="Hu X."/>
            <person name="Ji K."/>
            <person name="Xiang X."/>
            <person name="Song Q."/>
            <person name="Yuan D."/>
            <person name="Jin S."/>
            <person name="Zhang L."/>
        </authorList>
    </citation>
    <scope>NUCLEOTIDE SEQUENCE [LARGE SCALE GENOMIC DNA]</scope>
    <source>
        <strain evidence="1">SQ_2022a</strain>
    </source>
</reference>